<evidence type="ECO:0000256" key="40">
    <source>
        <dbReference type="ARBA" id="ARBA00048575"/>
    </source>
</evidence>
<keyword evidence="9" id="KW-1017">Isopeptide bond</keyword>
<evidence type="ECO:0000256" key="34">
    <source>
        <dbReference type="ARBA" id="ARBA00024159"/>
    </source>
</evidence>
<evidence type="ECO:0000259" key="46">
    <source>
        <dbReference type="PROSITE" id="PS50800"/>
    </source>
</evidence>
<keyword evidence="32" id="KW-0539">Nucleus</keyword>
<feature type="domain" description="SAP" evidence="46">
    <location>
        <begin position="478"/>
        <end position="512"/>
    </location>
</feature>
<dbReference type="Proteomes" id="UP000225706">
    <property type="component" value="Unassembled WGS sequence"/>
</dbReference>
<dbReference type="GO" id="GO:0005694">
    <property type="term" value="C:chromosome"/>
    <property type="evidence" value="ECO:0007669"/>
    <property type="project" value="UniProtKB-SubCell"/>
</dbReference>
<evidence type="ECO:0000256" key="3">
    <source>
        <dbReference type="ARBA" id="ARBA00004514"/>
    </source>
</evidence>
<keyword evidence="23 41" id="KW-0694">RNA-binding</keyword>
<comment type="catalytic activity">
    <reaction evidence="37">
        <text>NAD(+) + (ADP-D-ribosyl)n-acceptor = nicotinamide + (ADP-D-ribosyl)n+1-acceptor + H(+).</text>
        <dbReference type="EC" id="2.4.2.30"/>
    </reaction>
</comment>
<dbReference type="CDD" id="cd01437">
    <property type="entry name" value="parp_like"/>
    <property type="match status" value="1"/>
</dbReference>
<keyword evidence="26 42" id="KW-0520">NAD</keyword>
<keyword evidence="10" id="KW-0021">Allosteric enzyme</keyword>
<keyword evidence="14 42" id="KW-0808">Transferase</keyword>
<evidence type="ECO:0000256" key="31">
    <source>
        <dbReference type="ARBA" id="ARBA00023187"/>
    </source>
</evidence>
<keyword evidence="22" id="KW-0391">Immunity</keyword>
<dbReference type="InterPro" id="IPR036612">
    <property type="entry name" value="KH_dom_type_1_sf"/>
</dbReference>
<evidence type="ECO:0000256" key="9">
    <source>
        <dbReference type="ARBA" id="ARBA00022499"/>
    </source>
</evidence>
<dbReference type="SUPFAM" id="SSF142921">
    <property type="entry name" value="WGR domain-like"/>
    <property type="match status" value="1"/>
</dbReference>
<feature type="transmembrane region" description="Helical" evidence="44">
    <location>
        <begin position="82"/>
        <end position="99"/>
    </location>
</feature>
<dbReference type="Gene3D" id="3.30.1740.10">
    <property type="entry name" value="Zinc finger, PARP-type"/>
    <property type="match status" value="1"/>
</dbReference>
<dbReference type="GO" id="GO:0003950">
    <property type="term" value="F:NAD+ poly-ADP-ribosyltransferase activity"/>
    <property type="evidence" value="ECO:0007669"/>
    <property type="project" value="UniProtKB-UniRule"/>
</dbReference>
<dbReference type="GO" id="GO:0006397">
    <property type="term" value="P:mRNA processing"/>
    <property type="evidence" value="ECO:0007669"/>
    <property type="project" value="UniProtKB-KW"/>
</dbReference>
<evidence type="ECO:0000256" key="11">
    <source>
        <dbReference type="ARBA" id="ARBA00022588"/>
    </source>
</evidence>
<dbReference type="Pfam" id="PF14798">
    <property type="entry name" value="Ca_hom_mod"/>
    <property type="match status" value="1"/>
</dbReference>
<evidence type="ECO:0000256" key="7">
    <source>
        <dbReference type="ARBA" id="ARBA00022454"/>
    </source>
</evidence>
<sequence>MPVKTTVITALLYGFKAFLQEIVFNCPRDYHILYGCLFICGPAVVLFCLSMLISESFWTLVTGCFRLQSRKRKLVWWKSSKSVYLSLLPPCIWFVFAFMEGDFYVCLTLGPIKPALNHASSESSREKVQEKFAQAKSISAIISWCTLITLVLTVTVCVTLSRILAQVDPKLQGEIDFDEIEAQEAVKLWNGRLQTLAKAQAFEVIEEVSNTFIHDEQNSDVSEQVRRGAEYLKRLYPRYGGVVKGQFRNDNWRPRDERLRELLDRSSSTEMLINADKNLHTLTARKIKVNASSDISGFDSLRWGDQEKIRGNLNGGGEGGHKGTQPAGGVADDLLVEYAKSSRSKCKNCKEQIDKGEVRLAKVKEPDVESSAPAGVAIPWWHHIDCFIENRESLEVNSSITAESFTGFTNLNKEDKDLLKSKLGTVKGKKAGKGSKRKAQQAVDETDAKRTKTAEEDEFEKKLKAQSKLLWKIRDDLQKNCSLPELREMLEDNGLGSQGGESSLLDRCADGMAFGRLLPCEECKGGELVYRTEGYCCTGNLTGWTNCTFVTKQPKGEKWKISNELKEESDFLKNFKFKKRDRVFPKVQTAPAVIPSKAAIKSELSSSVASPSAAASDKPLSNMKFVLIGRLQQSKEKITEAIGELGGSVLEKVNALVDCCISTQGIASEKALVISDAGGIFLCRALSMVDGSLPPSEAKSKLKKSASEGGGAAKKMKVAVKGGAAVDPESEMEDTCHVLEEKGNVYSATLGLVDIVRGTNSYYKLQILQADNGKACHLFRSWGRVGTTIGGNKLEPCGSPRSAIDKFMELYAEKTGNSWLNRKNFVKRPKKFYPLEIDYGQDDEELKTTIAAGSKSLLPMPVQELMKMIFDIESMKKTLVEFEIDLKKMPLGKLTRRQIESAYSVLGEAQKLISDGGSSNSLLDASNRFYTLIPHDFGMKKPPLLDNLELIQAKVGMLDNLLDIEVAYSLLKSGDGDLAKDPLDVNYEKLQTDLEVLSKDSKEFSLIDQYVKNTHAETHQQYELEILEVFKVNRHGEKERFQPFKELHNRRLLWHGSRNTNYAGILSQGLRIAPPEAPVTGYMFGKGVYFADMVSKSANYCRTTPSNNVGLMMLCEVALGNMHELTAASCISKPPKGKHSVKGCGKTGPDPSADVTLEDGTIVPVGQGCNTNATNSSLLYNEYPFISKINLEDLRISTAKYPGSLFHMALFNMADQYIAGDGGVDLSTSDSKKRPLDGAGEGRPSFKRSNLGAAKTPIVKILIPNYAAGSIIGKGGANIAEVQQQTGARIKLSPNNDYYPGTQERVGLIMGEVETIIKMLNFVIEKIRQEPPAMKLNPAMTYDKERAKQMKIVIPNSTAGLIIGKSGATIKYISDQTGARIQVSQKNADSVPGERVIGVSGTLEQVQAACAVIAAKVQEDPEHALNNNIFYSSLSPNNAHKLSNGNATGFNAFGGGGLSGSGLGGLGFANSAGTGNNAAANSILAHAALLSGGGLGGNNPLLNAMGSLGPLGLSTSGSQIQSTATLELTVPDELIGAVLGKQGKTINEIMQYSGAKIQVSQKGEFVPGTNNRKVVITGDFNCAQTAHFLITQRLQQVEAERLLGQHS</sequence>
<dbReference type="GO" id="GO:0045087">
    <property type="term" value="P:innate immune response"/>
    <property type="evidence" value="ECO:0007669"/>
    <property type="project" value="UniProtKB-KW"/>
</dbReference>
<dbReference type="CDD" id="cd09031">
    <property type="entry name" value="KH-I_NOVA_rpt3"/>
    <property type="match status" value="1"/>
</dbReference>
<protein>
    <recommendedName>
        <fullName evidence="42">Poly [ADP-ribose] polymerase</fullName>
        <shortName evidence="42">PARP</shortName>
        <ecNumber evidence="42">2.4.2.-</ecNumber>
    </recommendedName>
</protein>
<dbReference type="Gene3D" id="2.20.25.630">
    <property type="match status" value="1"/>
</dbReference>
<dbReference type="GO" id="GO:0006302">
    <property type="term" value="P:double-strand break repair"/>
    <property type="evidence" value="ECO:0007669"/>
    <property type="project" value="TreeGrafter"/>
</dbReference>
<dbReference type="InterPro" id="IPR047274">
    <property type="entry name" value="KH-I_NOVA_rpt3"/>
</dbReference>
<dbReference type="SUPFAM" id="SSF47587">
    <property type="entry name" value="Domain of poly(ADP-ribose) polymerase"/>
    <property type="match status" value="1"/>
</dbReference>
<evidence type="ECO:0000256" key="19">
    <source>
        <dbReference type="ARBA" id="ARBA00022765"/>
    </source>
</evidence>
<dbReference type="InterPro" id="IPR004088">
    <property type="entry name" value="KH_dom_type_1"/>
</dbReference>
<dbReference type="PROSITE" id="PS50800">
    <property type="entry name" value="SAP"/>
    <property type="match status" value="1"/>
</dbReference>
<evidence type="ECO:0000256" key="44">
    <source>
        <dbReference type="SAM" id="Phobius"/>
    </source>
</evidence>
<evidence type="ECO:0000256" key="25">
    <source>
        <dbReference type="ARBA" id="ARBA00023015"/>
    </source>
</evidence>
<dbReference type="GO" id="GO:0070212">
    <property type="term" value="P:protein poly-ADP-ribosylation"/>
    <property type="evidence" value="ECO:0007669"/>
    <property type="project" value="TreeGrafter"/>
</dbReference>
<keyword evidence="8" id="KW-0963">Cytoplasm</keyword>
<evidence type="ECO:0000256" key="26">
    <source>
        <dbReference type="ARBA" id="ARBA00023027"/>
    </source>
</evidence>
<dbReference type="GO" id="GO:0140807">
    <property type="term" value="F:NAD+-protein-glutamate ADP-ribosyltransferase activity"/>
    <property type="evidence" value="ECO:0007669"/>
    <property type="project" value="RHEA"/>
</dbReference>
<dbReference type="Pfam" id="PF05406">
    <property type="entry name" value="WGR"/>
    <property type="match status" value="1"/>
</dbReference>
<evidence type="ECO:0000256" key="38">
    <source>
        <dbReference type="ARBA" id="ARBA00048241"/>
    </source>
</evidence>
<feature type="domain" description="WGR" evidence="49">
    <location>
        <begin position="735"/>
        <end position="832"/>
    </location>
</feature>
<evidence type="ECO:0000256" key="2">
    <source>
        <dbReference type="ARBA" id="ARBA00004286"/>
    </source>
</evidence>
<feature type="domain" description="PARP-type" evidence="45">
    <location>
        <begin position="334"/>
        <end position="427"/>
    </location>
</feature>
<dbReference type="Pfam" id="PF00644">
    <property type="entry name" value="PARP"/>
    <property type="match status" value="1"/>
</dbReference>
<dbReference type="SUPFAM" id="SSF56399">
    <property type="entry name" value="ADP-ribosylation"/>
    <property type="match status" value="1"/>
</dbReference>
<evidence type="ECO:0000256" key="36">
    <source>
        <dbReference type="ARBA" id="ARBA00024347"/>
    </source>
</evidence>
<feature type="domain" description="PARP catalytic" evidence="47">
    <location>
        <begin position="981"/>
        <end position="1206"/>
    </location>
</feature>
<dbReference type="Pfam" id="PF00645">
    <property type="entry name" value="zf-PARP"/>
    <property type="match status" value="1"/>
</dbReference>
<evidence type="ECO:0000256" key="43">
    <source>
        <dbReference type="SAM" id="MobiDB-lite"/>
    </source>
</evidence>
<accession>A0A2B4RLJ4</accession>
<keyword evidence="28" id="KW-0238">DNA-binding</keyword>
<evidence type="ECO:0000256" key="24">
    <source>
        <dbReference type="ARBA" id="ARBA00022989"/>
    </source>
</evidence>
<comment type="similarity">
    <text evidence="36">Belongs to the ARTD/PARP family.</text>
</comment>
<dbReference type="InterPro" id="IPR036420">
    <property type="entry name" value="BRCT_dom_sf"/>
</dbReference>
<evidence type="ECO:0000256" key="32">
    <source>
        <dbReference type="ARBA" id="ARBA00023242"/>
    </source>
</evidence>
<dbReference type="InterPro" id="IPR008893">
    <property type="entry name" value="WGR_domain"/>
</dbReference>
<dbReference type="PROSITE" id="PS50084">
    <property type="entry name" value="KH_TYPE_1"/>
    <property type="match status" value="3"/>
</dbReference>
<evidence type="ECO:0000256" key="4">
    <source>
        <dbReference type="ARBA" id="ARBA00004604"/>
    </source>
</evidence>
<evidence type="ECO:0000256" key="42">
    <source>
        <dbReference type="RuleBase" id="RU362114"/>
    </source>
</evidence>
<keyword evidence="15 44" id="KW-0812">Transmembrane</keyword>
<dbReference type="GO" id="GO:0140815">
    <property type="term" value="F:NAD+-protein-histidine ADP-ribosyltransferase activity"/>
    <property type="evidence" value="ECO:0007669"/>
    <property type="project" value="RHEA"/>
</dbReference>
<feature type="region of interest" description="Disordered" evidence="43">
    <location>
        <begin position="428"/>
        <end position="454"/>
    </location>
</feature>
<evidence type="ECO:0000259" key="48">
    <source>
        <dbReference type="PROSITE" id="PS51060"/>
    </source>
</evidence>
<dbReference type="InterPro" id="IPR036930">
    <property type="entry name" value="WGR_dom_sf"/>
</dbReference>
<dbReference type="GO" id="GO:0003723">
    <property type="term" value="F:RNA binding"/>
    <property type="evidence" value="ECO:0007669"/>
    <property type="project" value="UniProtKB-UniRule"/>
</dbReference>
<dbReference type="PANTHER" id="PTHR10459:SF112">
    <property type="entry name" value="POLY [ADP-RIBOSE] POLYMERASE 1"/>
    <property type="match status" value="1"/>
</dbReference>
<dbReference type="InterPro" id="IPR012317">
    <property type="entry name" value="Poly(ADP-ribose)pol_cat_dom"/>
</dbReference>
<dbReference type="GO" id="GO:0008270">
    <property type="term" value="F:zinc ion binding"/>
    <property type="evidence" value="ECO:0007669"/>
    <property type="project" value="UniProtKB-KW"/>
</dbReference>
<evidence type="ECO:0000256" key="5">
    <source>
        <dbReference type="ARBA" id="ARBA00008497"/>
    </source>
</evidence>
<feature type="transmembrane region" description="Helical" evidence="44">
    <location>
        <begin position="32"/>
        <end position="61"/>
    </location>
</feature>
<dbReference type="InterPro" id="IPR050800">
    <property type="entry name" value="ARTD/PARP"/>
</dbReference>
<evidence type="ECO:0000259" key="49">
    <source>
        <dbReference type="PROSITE" id="PS51977"/>
    </source>
</evidence>
<dbReference type="CDD" id="cd22435">
    <property type="entry name" value="KH-I_NOVA_rpt1"/>
    <property type="match status" value="1"/>
</dbReference>
<dbReference type="InterPro" id="IPR036957">
    <property type="entry name" value="Znf_PARP_sf"/>
</dbReference>
<dbReference type="SMART" id="SM01336">
    <property type="entry name" value="zf-PARP"/>
    <property type="match status" value="1"/>
</dbReference>
<evidence type="ECO:0000256" key="12">
    <source>
        <dbReference type="ARBA" id="ARBA00022664"/>
    </source>
</evidence>
<dbReference type="FunFam" id="3.90.228.10:FF:000002">
    <property type="entry name" value="Poly [ADP-ribose] polymerase"/>
    <property type="match status" value="1"/>
</dbReference>
<dbReference type="SUPFAM" id="SSF54791">
    <property type="entry name" value="Eukaryotic type KH-domain (KH-domain type I)"/>
    <property type="match status" value="3"/>
</dbReference>
<keyword evidence="29 44" id="KW-0472">Membrane</keyword>
<comment type="catalytic activity">
    <reaction evidence="39">
        <text>L-tyrosyl-[protein] + NAD(+) = O-(ADP-D-ribosyl)-L-tyrosyl-[protein] + nicotinamide + H(+)</text>
        <dbReference type="Rhea" id="RHEA:58236"/>
        <dbReference type="Rhea" id="RHEA-COMP:10136"/>
        <dbReference type="Rhea" id="RHEA-COMP:15092"/>
        <dbReference type="ChEBI" id="CHEBI:15378"/>
        <dbReference type="ChEBI" id="CHEBI:17154"/>
        <dbReference type="ChEBI" id="CHEBI:46858"/>
        <dbReference type="ChEBI" id="CHEBI:57540"/>
        <dbReference type="ChEBI" id="CHEBI:142557"/>
    </reaction>
    <physiologicalReaction direction="left-to-right" evidence="39">
        <dbReference type="Rhea" id="RHEA:58237"/>
    </physiologicalReaction>
</comment>
<comment type="catalytic activity">
    <reaction evidence="38">
        <text>L-histidyl-[protein] + NAD(+) = N(tele)-(ADP-D-ribosyl)-L-histidyl-[protein] + nicotinamide + H(+)</text>
        <dbReference type="Rhea" id="RHEA:72071"/>
        <dbReference type="Rhea" id="RHEA-COMP:9745"/>
        <dbReference type="Rhea" id="RHEA-COMP:18085"/>
        <dbReference type="ChEBI" id="CHEBI:15378"/>
        <dbReference type="ChEBI" id="CHEBI:17154"/>
        <dbReference type="ChEBI" id="CHEBI:29979"/>
        <dbReference type="ChEBI" id="CHEBI:57540"/>
        <dbReference type="ChEBI" id="CHEBI:191398"/>
    </reaction>
    <physiologicalReaction direction="left-to-right" evidence="38">
        <dbReference type="Rhea" id="RHEA:72072"/>
    </physiologicalReaction>
</comment>
<dbReference type="InterPro" id="IPR049296">
    <property type="entry name" value="PARP1-like_PADR1_N"/>
</dbReference>
<dbReference type="SMART" id="SM00773">
    <property type="entry name" value="WGR"/>
    <property type="match status" value="1"/>
</dbReference>
<evidence type="ECO:0000256" key="15">
    <source>
        <dbReference type="ARBA" id="ARBA00022692"/>
    </source>
</evidence>
<evidence type="ECO:0000256" key="10">
    <source>
        <dbReference type="ARBA" id="ARBA00022533"/>
    </source>
</evidence>
<evidence type="ECO:0000256" key="30">
    <source>
        <dbReference type="ARBA" id="ARBA00023163"/>
    </source>
</evidence>
<dbReference type="Pfam" id="PF02877">
    <property type="entry name" value="PARP_reg"/>
    <property type="match status" value="1"/>
</dbReference>
<dbReference type="Gene3D" id="3.90.228.10">
    <property type="match status" value="1"/>
</dbReference>
<keyword evidence="33" id="KW-0407">Ion channel</keyword>
<dbReference type="Pfam" id="PF08063">
    <property type="entry name" value="Zn_ribbon_PADR1"/>
    <property type="match status" value="1"/>
</dbReference>
<dbReference type="Gene3D" id="3.30.1370.10">
    <property type="entry name" value="K Homology domain, type 1"/>
    <property type="match status" value="3"/>
</dbReference>
<feature type="region of interest" description="Disordered" evidence="43">
    <location>
        <begin position="1227"/>
        <end position="1248"/>
    </location>
</feature>
<comment type="catalytic activity">
    <reaction evidence="35">
        <text>L-aspartyl-[protein] + NAD(+) = 4-O-(ADP-D-ribosyl)-L-aspartyl-[protein] + nicotinamide</text>
        <dbReference type="Rhea" id="RHEA:54424"/>
        <dbReference type="Rhea" id="RHEA-COMP:9867"/>
        <dbReference type="Rhea" id="RHEA-COMP:13832"/>
        <dbReference type="ChEBI" id="CHEBI:17154"/>
        <dbReference type="ChEBI" id="CHEBI:29961"/>
        <dbReference type="ChEBI" id="CHEBI:57540"/>
        <dbReference type="ChEBI" id="CHEBI:138102"/>
    </reaction>
    <physiologicalReaction direction="left-to-right" evidence="35">
        <dbReference type="Rhea" id="RHEA:54425"/>
    </physiologicalReaction>
</comment>
<dbReference type="Gene3D" id="1.10.20.130">
    <property type="match status" value="1"/>
</dbReference>
<keyword evidence="6" id="KW-0813">Transport</keyword>
<dbReference type="Pfam" id="PF21728">
    <property type="entry name" value="PADR1_N"/>
    <property type="match status" value="1"/>
</dbReference>
<dbReference type="Pfam" id="PF00013">
    <property type="entry name" value="KH_1"/>
    <property type="match status" value="3"/>
</dbReference>
<evidence type="ECO:0000256" key="14">
    <source>
        <dbReference type="ARBA" id="ARBA00022679"/>
    </source>
</evidence>
<dbReference type="InterPro" id="IPR047276">
    <property type="entry name" value="KH-I_NOVA_rpt2"/>
</dbReference>
<dbReference type="PROSITE" id="PS50064">
    <property type="entry name" value="ZF_PARP_2"/>
    <property type="match status" value="1"/>
</dbReference>
<keyword evidence="25" id="KW-0805">Transcription regulation</keyword>
<keyword evidence="17" id="KW-0479">Metal-binding</keyword>
<evidence type="ECO:0000256" key="28">
    <source>
        <dbReference type="ARBA" id="ARBA00023125"/>
    </source>
</evidence>
<dbReference type="GO" id="GO:0140806">
    <property type="term" value="F:NAD+-protein-aspartate ADP-ribosyltransferase activity"/>
    <property type="evidence" value="ECO:0007669"/>
    <property type="project" value="RHEA"/>
</dbReference>
<dbReference type="CDD" id="cd08001">
    <property type="entry name" value="WGR_PARP1_like"/>
    <property type="match status" value="1"/>
</dbReference>
<dbReference type="InterPro" id="IPR029569">
    <property type="entry name" value="CALHM"/>
</dbReference>
<keyword evidence="31" id="KW-0508">mRNA splicing</keyword>
<dbReference type="GO" id="GO:0016779">
    <property type="term" value="F:nucleotidyltransferase activity"/>
    <property type="evidence" value="ECO:0007669"/>
    <property type="project" value="UniProtKB-KW"/>
</dbReference>
<evidence type="ECO:0000259" key="47">
    <source>
        <dbReference type="PROSITE" id="PS51059"/>
    </source>
</evidence>
<comment type="subcellular location">
    <subcellularLocation>
        <location evidence="2">Chromosome</location>
    </subcellularLocation>
    <subcellularLocation>
        <location evidence="3">Cytoplasm</location>
        <location evidence="3">Cytosol</location>
    </subcellularLocation>
    <subcellularLocation>
        <location evidence="1">Membrane</location>
        <topology evidence="1">Multi-pass membrane protein</topology>
    </subcellularLocation>
    <subcellularLocation>
        <location evidence="4">Nucleus</location>
        <location evidence="4">Nucleolus</location>
    </subcellularLocation>
</comment>
<reference evidence="51" key="1">
    <citation type="journal article" date="2017" name="bioRxiv">
        <title>Comparative analysis of the genomes of Stylophora pistillata and Acropora digitifera provides evidence for extensive differences between species of corals.</title>
        <authorList>
            <person name="Voolstra C.R."/>
            <person name="Li Y."/>
            <person name="Liew Y.J."/>
            <person name="Baumgarten S."/>
            <person name="Zoccola D."/>
            <person name="Flot J.-F."/>
            <person name="Tambutte S."/>
            <person name="Allemand D."/>
            <person name="Aranda M."/>
        </authorList>
    </citation>
    <scope>NUCLEOTIDE SEQUENCE [LARGE SCALE GENOMIC DNA]</scope>
</reference>
<evidence type="ECO:0000256" key="23">
    <source>
        <dbReference type="ARBA" id="ARBA00022884"/>
    </source>
</evidence>
<keyword evidence="7" id="KW-0158">Chromosome</keyword>
<evidence type="ECO:0000256" key="1">
    <source>
        <dbReference type="ARBA" id="ARBA00004141"/>
    </source>
</evidence>
<comment type="catalytic activity">
    <reaction evidence="40">
        <text>L-seryl-[protein] + NAD(+) = O-(ADP-D-ribosyl)-L-seryl-[protein] + nicotinamide + H(+)</text>
        <dbReference type="Rhea" id="RHEA:58232"/>
        <dbReference type="Rhea" id="RHEA-COMP:9863"/>
        <dbReference type="Rhea" id="RHEA-COMP:15091"/>
        <dbReference type="ChEBI" id="CHEBI:15378"/>
        <dbReference type="ChEBI" id="CHEBI:17154"/>
        <dbReference type="ChEBI" id="CHEBI:29999"/>
        <dbReference type="ChEBI" id="CHEBI:57540"/>
        <dbReference type="ChEBI" id="CHEBI:142556"/>
    </reaction>
    <physiologicalReaction direction="left-to-right" evidence="40">
        <dbReference type="Rhea" id="RHEA:58233"/>
    </physiologicalReaction>
</comment>
<dbReference type="InterPro" id="IPR047275">
    <property type="entry name" value="KH-I_NOVA_rpt1"/>
</dbReference>
<dbReference type="InterPro" id="IPR004087">
    <property type="entry name" value="KH_dom"/>
</dbReference>
<evidence type="ECO:0000256" key="20">
    <source>
        <dbReference type="ARBA" id="ARBA00022771"/>
    </source>
</evidence>
<evidence type="ECO:0000256" key="18">
    <source>
        <dbReference type="ARBA" id="ARBA00022737"/>
    </source>
</evidence>
<evidence type="ECO:0000256" key="35">
    <source>
        <dbReference type="ARBA" id="ARBA00024164"/>
    </source>
</evidence>
<dbReference type="PANTHER" id="PTHR10459">
    <property type="entry name" value="DNA LIGASE"/>
    <property type="match status" value="1"/>
</dbReference>
<dbReference type="InterPro" id="IPR003034">
    <property type="entry name" value="SAP_dom"/>
</dbReference>
<dbReference type="GO" id="GO:0140805">
    <property type="term" value="F:NAD+-protein-serine ADP-ribosyltransferase activity"/>
    <property type="evidence" value="ECO:0007669"/>
    <property type="project" value="RHEA"/>
</dbReference>
<evidence type="ECO:0000313" key="50">
    <source>
        <dbReference type="EMBL" id="PFX17360.1"/>
    </source>
</evidence>
<dbReference type="SMART" id="SM01335">
    <property type="entry name" value="PADR1"/>
    <property type="match status" value="1"/>
</dbReference>
<keyword evidence="16" id="KW-0548">Nucleotidyltransferase</keyword>
<evidence type="ECO:0000256" key="21">
    <source>
        <dbReference type="ARBA" id="ARBA00022833"/>
    </source>
</evidence>
<feature type="transmembrane region" description="Helical" evidence="44">
    <location>
        <begin position="141"/>
        <end position="165"/>
    </location>
</feature>
<dbReference type="GO" id="GO:0005730">
    <property type="term" value="C:nucleolus"/>
    <property type="evidence" value="ECO:0007669"/>
    <property type="project" value="UniProtKB-SubCell"/>
</dbReference>
<dbReference type="GO" id="GO:0005829">
    <property type="term" value="C:cytosol"/>
    <property type="evidence" value="ECO:0007669"/>
    <property type="project" value="UniProtKB-SubCell"/>
</dbReference>
<organism evidence="50 51">
    <name type="scientific">Stylophora pistillata</name>
    <name type="common">Smooth cauliflower coral</name>
    <dbReference type="NCBI Taxonomy" id="50429"/>
    <lineage>
        <taxon>Eukaryota</taxon>
        <taxon>Metazoa</taxon>
        <taxon>Cnidaria</taxon>
        <taxon>Anthozoa</taxon>
        <taxon>Hexacorallia</taxon>
        <taxon>Scleractinia</taxon>
        <taxon>Astrocoeniina</taxon>
        <taxon>Pocilloporidae</taxon>
        <taxon>Stylophora</taxon>
    </lineage>
</organism>
<keyword evidence="51" id="KW-1185">Reference proteome</keyword>
<keyword evidence="12" id="KW-0507">mRNA processing</keyword>
<dbReference type="PROSITE" id="PS51060">
    <property type="entry name" value="PARP_ALPHA_HD"/>
    <property type="match status" value="1"/>
</dbReference>
<dbReference type="FunFam" id="1.10.20.130:FF:000001">
    <property type="entry name" value="Poly [ADP-ribose] polymerase"/>
    <property type="match status" value="1"/>
</dbReference>
<keyword evidence="21" id="KW-0862">Zinc</keyword>
<evidence type="ECO:0000313" key="51">
    <source>
        <dbReference type="Proteomes" id="UP000225706"/>
    </source>
</evidence>
<dbReference type="GO" id="GO:0003677">
    <property type="term" value="F:DNA binding"/>
    <property type="evidence" value="ECO:0007669"/>
    <property type="project" value="UniProtKB-KW"/>
</dbReference>
<keyword evidence="11" id="KW-0399">Innate immunity</keyword>
<evidence type="ECO:0000256" key="41">
    <source>
        <dbReference type="PROSITE-ProRule" id="PRU00117"/>
    </source>
</evidence>
<keyword evidence="18" id="KW-0677">Repeat</keyword>
<dbReference type="InterPro" id="IPR012982">
    <property type="entry name" value="PARP1-like_PADR1_Zn_ribbon"/>
</dbReference>
<evidence type="ECO:0000256" key="6">
    <source>
        <dbReference type="ARBA" id="ARBA00022448"/>
    </source>
</evidence>
<evidence type="ECO:0000256" key="29">
    <source>
        <dbReference type="ARBA" id="ARBA00023136"/>
    </source>
</evidence>
<feature type="domain" description="PARP alpha-helical" evidence="48">
    <location>
        <begin position="855"/>
        <end position="972"/>
    </location>
</feature>
<dbReference type="GO" id="GO:0016020">
    <property type="term" value="C:membrane"/>
    <property type="evidence" value="ECO:0007669"/>
    <property type="project" value="UniProtKB-SubCell"/>
</dbReference>
<proteinExistence type="inferred from homology"/>
<dbReference type="Gene3D" id="1.20.142.10">
    <property type="entry name" value="Poly(ADP-ribose) polymerase, regulatory domain"/>
    <property type="match status" value="1"/>
</dbReference>
<evidence type="ECO:0000256" key="17">
    <source>
        <dbReference type="ARBA" id="ARBA00022723"/>
    </source>
</evidence>
<dbReference type="InterPro" id="IPR036616">
    <property type="entry name" value="Poly(ADP-ribose)pol_reg_dom_sf"/>
</dbReference>
<keyword evidence="24 44" id="KW-1133">Transmembrane helix</keyword>
<keyword evidence="19" id="KW-0013">ADP-ribosylation</keyword>
<dbReference type="EC" id="2.4.2.-" evidence="42"/>
<evidence type="ECO:0000256" key="22">
    <source>
        <dbReference type="ARBA" id="ARBA00022859"/>
    </source>
</evidence>
<dbReference type="PROSITE" id="PS51059">
    <property type="entry name" value="PARP_CATALYTIC"/>
    <property type="match status" value="1"/>
</dbReference>
<dbReference type="InterPro" id="IPR004102">
    <property type="entry name" value="Poly(ADP-ribose)pol_reg_dom"/>
</dbReference>
<dbReference type="PROSITE" id="PS52007">
    <property type="entry name" value="PADR1"/>
    <property type="match status" value="1"/>
</dbReference>
<dbReference type="Gene3D" id="3.40.50.10190">
    <property type="entry name" value="BRCT domain"/>
    <property type="match status" value="1"/>
</dbReference>
<name>A0A2B4RLJ4_STYPI</name>
<keyword evidence="20" id="KW-0863">Zinc-finger</keyword>
<comment type="catalytic activity">
    <reaction evidence="34">
        <text>L-glutamyl-[protein] + NAD(+) = 5-O-(ADP-D-ribosyl)-L-glutamyl-[protein] + nicotinamide</text>
        <dbReference type="Rhea" id="RHEA:58224"/>
        <dbReference type="Rhea" id="RHEA-COMP:10208"/>
        <dbReference type="Rhea" id="RHEA-COMP:15089"/>
        <dbReference type="ChEBI" id="CHEBI:17154"/>
        <dbReference type="ChEBI" id="CHEBI:29973"/>
        <dbReference type="ChEBI" id="CHEBI:57540"/>
        <dbReference type="ChEBI" id="CHEBI:142540"/>
    </reaction>
    <physiologicalReaction direction="left-to-right" evidence="34">
        <dbReference type="Rhea" id="RHEA:58225"/>
    </physiologicalReaction>
</comment>
<evidence type="ECO:0000256" key="8">
    <source>
        <dbReference type="ARBA" id="ARBA00022490"/>
    </source>
</evidence>
<dbReference type="GO" id="GO:0034220">
    <property type="term" value="P:monoatomic ion transmembrane transport"/>
    <property type="evidence" value="ECO:0007669"/>
    <property type="project" value="UniProtKB-KW"/>
</dbReference>
<evidence type="ECO:0000256" key="27">
    <source>
        <dbReference type="ARBA" id="ARBA00023065"/>
    </source>
</evidence>
<dbReference type="STRING" id="50429.A0A2B4RLJ4"/>
<evidence type="ECO:0000259" key="45">
    <source>
        <dbReference type="PROSITE" id="PS50064"/>
    </source>
</evidence>
<keyword evidence="30" id="KW-0804">Transcription</keyword>
<evidence type="ECO:0000256" key="39">
    <source>
        <dbReference type="ARBA" id="ARBA00048339"/>
    </source>
</evidence>
<comment type="similarity">
    <text evidence="5">Belongs to the CALHM family.</text>
</comment>
<dbReference type="SUPFAM" id="SSF57716">
    <property type="entry name" value="Glucocorticoid receptor-like (DNA-binding domain)"/>
    <property type="match status" value="1"/>
</dbReference>
<dbReference type="PROSITE" id="PS51977">
    <property type="entry name" value="WGR"/>
    <property type="match status" value="1"/>
</dbReference>
<keyword evidence="13 42" id="KW-0328">Glycosyltransferase</keyword>
<evidence type="ECO:0000256" key="13">
    <source>
        <dbReference type="ARBA" id="ARBA00022676"/>
    </source>
</evidence>
<comment type="caution">
    <text evidence="50">The sequence shown here is derived from an EMBL/GenBank/DDBJ whole genome shotgun (WGS) entry which is preliminary data.</text>
</comment>
<evidence type="ECO:0000256" key="37">
    <source>
        <dbReference type="ARBA" id="ARBA00033987"/>
    </source>
</evidence>
<gene>
    <name evidence="50" type="primary">Parp1</name>
    <name evidence="50" type="ORF">AWC38_SpisGene18324</name>
</gene>
<dbReference type="OrthoDB" id="441329at2759"/>
<dbReference type="GO" id="GO:0008380">
    <property type="term" value="P:RNA splicing"/>
    <property type="evidence" value="ECO:0007669"/>
    <property type="project" value="UniProtKB-KW"/>
</dbReference>
<dbReference type="GO" id="GO:1904669">
    <property type="term" value="P:ATP export"/>
    <property type="evidence" value="ECO:0007669"/>
    <property type="project" value="UniProtKB-ARBA"/>
</dbReference>
<feature type="compositionally biased region" description="Basic residues" evidence="43">
    <location>
        <begin position="428"/>
        <end position="439"/>
    </location>
</feature>
<dbReference type="SMART" id="SM00322">
    <property type="entry name" value="KH"/>
    <property type="match status" value="3"/>
</dbReference>
<evidence type="ECO:0000256" key="16">
    <source>
        <dbReference type="ARBA" id="ARBA00022695"/>
    </source>
</evidence>
<evidence type="ECO:0000256" key="33">
    <source>
        <dbReference type="ARBA" id="ARBA00023303"/>
    </source>
</evidence>
<dbReference type="CDD" id="cd22436">
    <property type="entry name" value="KH-I_NOVA_rpt2"/>
    <property type="match status" value="1"/>
</dbReference>
<dbReference type="FunFam" id="1.20.142.10:FF:000001">
    <property type="entry name" value="Poly [ADP-ribose] polymerase"/>
    <property type="match status" value="1"/>
</dbReference>
<dbReference type="GO" id="GO:0140808">
    <property type="term" value="F:NAD+-protein-tyrosine ADP-ribosyltransferase activity"/>
    <property type="evidence" value="ECO:0007669"/>
    <property type="project" value="RHEA"/>
</dbReference>
<dbReference type="InterPro" id="IPR038650">
    <property type="entry name" value="PADR1_C_dom_sf"/>
</dbReference>
<keyword evidence="27" id="KW-0406">Ion transport</keyword>
<dbReference type="EMBL" id="LSMT01000478">
    <property type="protein sequence ID" value="PFX17360.1"/>
    <property type="molecule type" value="Genomic_DNA"/>
</dbReference>
<dbReference type="InterPro" id="IPR001510">
    <property type="entry name" value="Znf_PARP"/>
</dbReference>